<dbReference type="AlphaFoldDB" id="A0A6T8CIB9"/>
<accession>A0A6T8CIB9</accession>
<evidence type="ECO:0000313" key="2">
    <source>
        <dbReference type="EMBL" id="CAD8651458.1"/>
    </source>
</evidence>
<dbReference type="EMBL" id="HBEZ01049403">
    <property type="protein sequence ID" value="CAD8651470.1"/>
    <property type="molecule type" value="Transcribed_RNA"/>
</dbReference>
<evidence type="ECO:0008006" key="4">
    <source>
        <dbReference type="Google" id="ProtNLM"/>
    </source>
</evidence>
<sequence>MNSAVWIRCDLAFLAPAIAALPAWKHALIAHDYDASKSALPACKRTRLASPRLYCRSTGAATAAPVVIQIAAVAVAPDPAALAVVLVAAEVQLRNNLDLTDFNRLMMLLLLLLKLQ</sequence>
<reference evidence="3" key="1">
    <citation type="submission" date="2021-01" db="EMBL/GenBank/DDBJ databases">
        <authorList>
            <person name="Corre E."/>
            <person name="Pelletier E."/>
            <person name="Niang G."/>
            <person name="Scheremetjew M."/>
            <person name="Finn R."/>
            <person name="Kale V."/>
            <person name="Holt S."/>
            <person name="Cochrane G."/>
            <person name="Meng A."/>
            <person name="Brown T."/>
            <person name="Cohen L."/>
        </authorList>
    </citation>
    <scope>NUCLEOTIDE SEQUENCE</scope>
    <source>
        <strain evidence="3">CCAP979/52</strain>
    </source>
</reference>
<feature type="chain" id="PRO_5036191773" description="Secreted protein" evidence="1">
    <location>
        <begin position="20"/>
        <end position="116"/>
    </location>
</feature>
<name>A0A6T8CIB9_9CRYP</name>
<gene>
    <name evidence="2" type="ORF">CCUR1050_LOCUS27161</name>
    <name evidence="3" type="ORF">CCUR1050_LOCUS27169</name>
</gene>
<protein>
    <recommendedName>
        <fullName evidence="4">Secreted protein</fullName>
    </recommendedName>
</protein>
<proteinExistence type="predicted"/>
<feature type="signal peptide" evidence="1">
    <location>
        <begin position="1"/>
        <end position="19"/>
    </location>
</feature>
<evidence type="ECO:0000313" key="3">
    <source>
        <dbReference type="EMBL" id="CAD8651470.1"/>
    </source>
</evidence>
<dbReference type="EMBL" id="HBEZ01049392">
    <property type="protein sequence ID" value="CAD8651458.1"/>
    <property type="molecule type" value="Transcribed_RNA"/>
</dbReference>
<keyword evidence="1" id="KW-0732">Signal</keyword>
<evidence type="ECO:0000256" key="1">
    <source>
        <dbReference type="SAM" id="SignalP"/>
    </source>
</evidence>
<organism evidence="3">
    <name type="scientific">Cryptomonas curvata</name>
    <dbReference type="NCBI Taxonomy" id="233186"/>
    <lineage>
        <taxon>Eukaryota</taxon>
        <taxon>Cryptophyceae</taxon>
        <taxon>Cryptomonadales</taxon>
        <taxon>Cryptomonadaceae</taxon>
        <taxon>Cryptomonas</taxon>
    </lineage>
</organism>